<evidence type="ECO:0000256" key="4">
    <source>
        <dbReference type="ARBA" id="ARBA00023002"/>
    </source>
</evidence>
<dbReference type="GO" id="GO:0004497">
    <property type="term" value="F:monooxygenase activity"/>
    <property type="evidence" value="ECO:0007669"/>
    <property type="project" value="UniProtKB-KW"/>
</dbReference>
<dbReference type="PANTHER" id="PTHR24305:SF157">
    <property type="entry name" value="N-ACETYLTRYPTOPHAN 6-HYDROXYLASE IVOC-RELATED"/>
    <property type="match status" value="1"/>
</dbReference>
<dbReference type="InterPro" id="IPR017972">
    <property type="entry name" value="Cyt_P450_CS"/>
</dbReference>
<dbReference type="EMBL" id="CM026422">
    <property type="protein sequence ID" value="KAG0587423.1"/>
    <property type="molecule type" value="Genomic_DNA"/>
</dbReference>
<sequence>MFSKKAINDLTHSAVYPLIHKLCGLLDGFCERRQAVPLDSAMYCVTVDIITRYISGKPWNMLDEPGLDMKRLELIRWFTSGTNLVICFPWTRQIALFLNKCFPRVVLGGYTQMKRAAEGVVRDAIEEDQRAKADGRYPHGQKPKDVMDSLLNPDTTKGHTRPGFDDLDDDTMLLTSGGGDTSANILQFAFYKLCKLPDARARVREELHTLKRDPITNRFDFLEVETLQFLTGFVKEILRHYYGALGRQPRIVPKPGMTIPSTGTFLPAGTRISCSIVEYHMDPRLFDSPREFRPERWMGESGKTLHRWLLSFGRGDRMCLGMHLGYREIYLVIAELLDRYDMELFDMEMVDHFAVAPRGRMKVMLRSRDERSLS</sequence>
<evidence type="ECO:0000313" key="8">
    <source>
        <dbReference type="EMBL" id="KAG0587423.1"/>
    </source>
</evidence>
<dbReference type="GO" id="GO:0005506">
    <property type="term" value="F:iron ion binding"/>
    <property type="evidence" value="ECO:0007669"/>
    <property type="project" value="InterPro"/>
</dbReference>
<evidence type="ECO:0000256" key="7">
    <source>
        <dbReference type="RuleBase" id="RU000461"/>
    </source>
</evidence>
<dbReference type="GO" id="GO:0020037">
    <property type="term" value="F:heme binding"/>
    <property type="evidence" value="ECO:0007669"/>
    <property type="project" value="InterPro"/>
</dbReference>
<protein>
    <recommendedName>
        <fullName evidence="10">Cytochrome P450</fullName>
    </recommendedName>
</protein>
<proteinExistence type="inferred from homology"/>
<dbReference type="Pfam" id="PF00067">
    <property type="entry name" value="p450"/>
    <property type="match status" value="1"/>
</dbReference>
<dbReference type="Gene3D" id="1.10.630.10">
    <property type="entry name" value="Cytochrome P450"/>
    <property type="match status" value="1"/>
</dbReference>
<dbReference type="PANTHER" id="PTHR24305">
    <property type="entry name" value="CYTOCHROME P450"/>
    <property type="match status" value="1"/>
</dbReference>
<feature type="binding site" description="axial binding residue" evidence="6">
    <location>
        <position position="319"/>
    </location>
    <ligand>
        <name>heme</name>
        <dbReference type="ChEBI" id="CHEBI:30413"/>
    </ligand>
    <ligandPart>
        <name>Fe</name>
        <dbReference type="ChEBI" id="CHEBI:18248"/>
    </ligandPart>
</feature>
<comment type="cofactor">
    <cofactor evidence="1 6">
        <name>heme</name>
        <dbReference type="ChEBI" id="CHEBI:30413"/>
    </cofactor>
</comment>
<keyword evidence="5 6" id="KW-0408">Iron</keyword>
<evidence type="ECO:0000313" key="9">
    <source>
        <dbReference type="Proteomes" id="UP000822688"/>
    </source>
</evidence>
<comment type="similarity">
    <text evidence="2 7">Belongs to the cytochrome P450 family.</text>
</comment>
<dbReference type="AlphaFoldDB" id="A0A8T0IYE2"/>
<dbReference type="InterPro" id="IPR036396">
    <property type="entry name" value="Cyt_P450_sf"/>
</dbReference>
<keyword evidence="4 7" id="KW-0560">Oxidoreductase</keyword>
<keyword evidence="9" id="KW-1185">Reference proteome</keyword>
<dbReference type="PRINTS" id="PR00463">
    <property type="entry name" value="EP450I"/>
</dbReference>
<keyword evidence="6 7" id="KW-0349">Heme</keyword>
<reference evidence="8" key="1">
    <citation type="submission" date="2020-06" db="EMBL/GenBank/DDBJ databases">
        <title>WGS assembly of Ceratodon purpureus strain R40.</title>
        <authorList>
            <person name="Carey S.B."/>
            <person name="Jenkins J."/>
            <person name="Shu S."/>
            <person name="Lovell J.T."/>
            <person name="Sreedasyam A."/>
            <person name="Maumus F."/>
            <person name="Tiley G.P."/>
            <person name="Fernandez-Pozo N."/>
            <person name="Barry K."/>
            <person name="Chen C."/>
            <person name="Wang M."/>
            <person name="Lipzen A."/>
            <person name="Daum C."/>
            <person name="Saski C.A."/>
            <person name="Payton A.C."/>
            <person name="Mcbreen J.C."/>
            <person name="Conrad R.E."/>
            <person name="Kollar L.M."/>
            <person name="Olsson S."/>
            <person name="Huttunen S."/>
            <person name="Landis J.B."/>
            <person name="Wickett N.J."/>
            <person name="Johnson M.G."/>
            <person name="Rensing S.A."/>
            <person name="Grimwood J."/>
            <person name="Schmutz J."/>
            <person name="Mcdaniel S.F."/>
        </authorList>
    </citation>
    <scope>NUCLEOTIDE SEQUENCE</scope>
    <source>
        <strain evidence="8">R40</strain>
    </source>
</reference>
<name>A0A8T0IYE2_CERPU</name>
<evidence type="ECO:0000256" key="2">
    <source>
        <dbReference type="ARBA" id="ARBA00010617"/>
    </source>
</evidence>
<dbReference type="SUPFAM" id="SSF48264">
    <property type="entry name" value="Cytochrome P450"/>
    <property type="match status" value="1"/>
</dbReference>
<dbReference type="InterPro" id="IPR001128">
    <property type="entry name" value="Cyt_P450"/>
</dbReference>
<evidence type="ECO:0000256" key="5">
    <source>
        <dbReference type="ARBA" id="ARBA00023004"/>
    </source>
</evidence>
<organism evidence="8 9">
    <name type="scientific">Ceratodon purpureus</name>
    <name type="common">Fire moss</name>
    <name type="synonym">Dicranum purpureum</name>
    <dbReference type="NCBI Taxonomy" id="3225"/>
    <lineage>
        <taxon>Eukaryota</taxon>
        <taxon>Viridiplantae</taxon>
        <taxon>Streptophyta</taxon>
        <taxon>Embryophyta</taxon>
        <taxon>Bryophyta</taxon>
        <taxon>Bryophytina</taxon>
        <taxon>Bryopsida</taxon>
        <taxon>Dicranidae</taxon>
        <taxon>Pseudoditrichales</taxon>
        <taxon>Ditrichaceae</taxon>
        <taxon>Ceratodon</taxon>
    </lineage>
</organism>
<evidence type="ECO:0000256" key="6">
    <source>
        <dbReference type="PIRSR" id="PIRSR602401-1"/>
    </source>
</evidence>
<evidence type="ECO:0000256" key="3">
    <source>
        <dbReference type="ARBA" id="ARBA00022723"/>
    </source>
</evidence>
<accession>A0A8T0IYE2</accession>
<keyword evidence="7" id="KW-0503">Monooxygenase</keyword>
<dbReference type="PROSITE" id="PS00086">
    <property type="entry name" value="CYTOCHROME_P450"/>
    <property type="match status" value="1"/>
</dbReference>
<gene>
    <name evidence="8" type="ORF">KC19_2G163400</name>
</gene>
<evidence type="ECO:0000256" key="1">
    <source>
        <dbReference type="ARBA" id="ARBA00001971"/>
    </source>
</evidence>
<dbReference type="PRINTS" id="PR00385">
    <property type="entry name" value="P450"/>
</dbReference>
<dbReference type="InterPro" id="IPR050121">
    <property type="entry name" value="Cytochrome_P450_monoxygenase"/>
</dbReference>
<keyword evidence="3 6" id="KW-0479">Metal-binding</keyword>
<dbReference type="InterPro" id="IPR002401">
    <property type="entry name" value="Cyt_P450_E_grp-I"/>
</dbReference>
<evidence type="ECO:0008006" key="10">
    <source>
        <dbReference type="Google" id="ProtNLM"/>
    </source>
</evidence>
<dbReference type="Proteomes" id="UP000822688">
    <property type="component" value="Chromosome 2"/>
</dbReference>
<comment type="caution">
    <text evidence="8">The sequence shown here is derived from an EMBL/GenBank/DDBJ whole genome shotgun (WGS) entry which is preliminary data.</text>
</comment>
<dbReference type="GO" id="GO:0016705">
    <property type="term" value="F:oxidoreductase activity, acting on paired donors, with incorporation or reduction of molecular oxygen"/>
    <property type="evidence" value="ECO:0007669"/>
    <property type="project" value="InterPro"/>
</dbReference>